<dbReference type="SUPFAM" id="SSF81301">
    <property type="entry name" value="Nucleotidyltransferase"/>
    <property type="match status" value="1"/>
</dbReference>
<evidence type="ECO:0000256" key="5">
    <source>
        <dbReference type="ARBA" id="ARBA00022840"/>
    </source>
</evidence>
<evidence type="ECO:0000256" key="7">
    <source>
        <dbReference type="HAMAP-Rule" id="MF_00376"/>
    </source>
</evidence>
<dbReference type="NCBIfam" id="NF002879">
    <property type="entry name" value="PRK03333.1"/>
    <property type="match status" value="1"/>
</dbReference>
<dbReference type="EMBL" id="PJMW01000001">
    <property type="protein sequence ID" value="PKV99098.1"/>
    <property type="molecule type" value="Genomic_DNA"/>
</dbReference>
<name>A0A2N3WZ28_9NOCA</name>
<dbReference type="Gene3D" id="3.30.460.10">
    <property type="entry name" value="Beta Polymerase, domain 2"/>
    <property type="match status" value="1"/>
</dbReference>
<reference evidence="10 11" key="1">
    <citation type="submission" date="2017-12" db="EMBL/GenBank/DDBJ databases">
        <title>Sequencing the genomes of 1000 Actinobacteria strains.</title>
        <authorList>
            <person name="Klenk H.-P."/>
        </authorList>
    </citation>
    <scope>NUCLEOTIDE SEQUENCE [LARGE SCALE GENOMIC DNA]</scope>
    <source>
        <strain evidence="10 11">DSM 44489</strain>
    </source>
</reference>
<dbReference type="InterPro" id="IPR007344">
    <property type="entry name" value="GrpB/CoaE"/>
</dbReference>
<accession>A0A2N3WZ28</accession>
<keyword evidence="5 7" id="KW-0067">ATP-binding</keyword>
<comment type="similarity">
    <text evidence="1">In the N-terminal section; belongs to the CoaE family.</text>
</comment>
<keyword evidence="7" id="KW-0808">Transferase</keyword>
<dbReference type="CDD" id="cd02022">
    <property type="entry name" value="DPCK"/>
    <property type="match status" value="1"/>
</dbReference>
<dbReference type="Proteomes" id="UP000233766">
    <property type="component" value="Unassembled WGS sequence"/>
</dbReference>
<dbReference type="GO" id="GO:0005737">
    <property type="term" value="C:cytoplasm"/>
    <property type="evidence" value="ECO:0007669"/>
    <property type="project" value="UniProtKB-SubCell"/>
</dbReference>
<dbReference type="Pfam" id="PF04229">
    <property type="entry name" value="GrpB"/>
    <property type="match status" value="1"/>
</dbReference>
<dbReference type="PANTHER" id="PTHR10695:SF46">
    <property type="entry name" value="BIFUNCTIONAL COENZYME A SYNTHASE-RELATED"/>
    <property type="match status" value="1"/>
</dbReference>
<comment type="pathway">
    <text evidence="7">Cofactor biosynthesis; coenzyme A biosynthesis; CoA from (R)-pantothenate: step 5/5.</text>
</comment>
<dbReference type="GO" id="GO:0005524">
    <property type="term" value="F:ATP binding"/>
    <property type="evidence" value="ECO:0007669"/>
    <property type="project" value="UniProtKB-UniRule"/>
</dbReference>
<dbReference type="AlphaFoldDB" id="A0A2N3WZ28"/>
<keyword evidence="3 7" id="KW-0963">Cytoplasm</keyword>
<dbReference type="RefSeq" id="WP_101463437.1">
    <property type="nucleotide sequence ID" value="NZ_PJMW01000001.1"/>
</dbReference>
<evidence type="ECO:0000256" key="6">
    <source>
        <dbReference type="ARBA" id="ARBA00022993"/>
    </source>
</evidence>
<dbReference type="NCBIfam" id="TIGR00152">
    <property type="entry name" value="dephospho-CoA kinase"/>
    <property type="match status" value="1"/>
</dbReference>
<comment type="similarity">
    <text evidence="7">Belongs to the CoaE family.</text>
</comment>
<evidence type="ECO:0000256" key="3">
    <source>
        <dbReference type="ARBA" id="ARBA00022490"/>
    </source>
</evidence>
<evidence type="ECO:0000313" key="11">
    <source>
        <dbReference type="Proteomes" id="UP000233766"/>
    </source>
</evidence>
<comment type="function">
    <text evidence="7">Catalyzes the phosphorylation of the 3'-hydroxyl group of dephosphocoenzyme A to form coenzyme A.</text>
</comment>
<dbReference type="InterPro" id="IPR001977">
    <property type="entry name" value="Depp_CoAkinase"/>
</dbReference>
<dbReference type="GO" id="GO:0004140">
    <property type="term" value="F:dephospho-CoA kinase activity"/>
    <property type="evidence" value="ECO:0007669"/>
    <property type="project" value="UniProtKB-UniRule"/>
</dbReference>
<dbReference type="SUPFAM" id="SSF52540">
    <property type="entry name" value="P-loop containing nucleoside triphosphate hydrolases"/>
    <property type="match status" value="1"/>
</dbReference>
<evidence type="ECO:0000256" key="8">
    <source>
        <dbReference type="NCBIfam" id="TIGR00152"/>
    </source>
</evidence>
<dbReference type="PANTHER" id="PTHR10695">
    <property type="entry name" value="DEPHOSPHO-COA KINASE-RELATED"/>
    <property type="match status" value="1"/>
</dbReference>
<keyword evidence="7 10" id="KW-0418">Kinase</keyword>
<comment type="similarity">
    <text evidence="2">In the C-terminal section; belongs to the UPF0157 (GrpB) family.</text>
</comment>
<evidence type="ECO:0000256" key="4">
    <source>
        <dbReference type="ARBA" id="ARBA00022741"/>
    </source>
</evidence>
<evidence type="ECO:0000256" key="2">
    <source>
        <dbReference type="ARBA" id="ARBA00011058"/>
    </source>
</evidence>
<dbReference type="HAMAP" id="MF_00376">
    <property type="entry name" value="Dephospho_CoA_kinase"/>
    <property type="match status" value="1"/>
</dbReference>
<evidence type="ECO:0000313" key="10">
    <source>
        <dbReference type="EMBL" id="PKV99098.1"/>
    </source>
</evidence>
<comment type="subcellular location">
    <subcellularLocation>
        <location evidence="7">Cytoplasm</location>
    </subcellularLocation>
</comment>
<dbReference type="OrthoDB" id="9812943at2"/>
<keyword evidence="4 7" id="KW-0547">Nucleotide-binding</keyword>
<dbReference type="InterPro" id="IPR043519">
    <property type="entry name" value="NT_sf"/>
</dbReference>
<feature type="binding site" evidence="7">
    <location>
        <begin position="11"/>
        <end position="16"/>
    </location>
    <ligand>
        <name>ATP</name>
        <dbReference type="ChEBI" id="CHEBI:30616"/>
    </ligand>
</feature>
<dbReference type="Pfam" id="PF01121">
    <property type="entry name" value="CoaE"/>
    <property type="match status" value="1"/>
</dbReference>
<keyword evidence="6 7" id="KW-0173">Coenzyme A biosynthesis</keyword>
<dbReference type="UniPathway" id="UPA00241">
    <property type="reaction ID" value="UER00356"/>
</dbReference>
<feature type="region of interest" description="Disordered" evidence="9">
    <location>
        <begin position="285"/>
        <end position="322"/>
    </location>
</feature>
<comment type="catalytic activity">
    <reaction evidence="7">
        <text>3'-dephospho-CoA + ATP = ADP + CoA + H(+)</text>
        <dbReference type="Rhea" id="RHEA:18245"/>
        <dbReference type="ChEBI" id="CHEBI:15378"/>
        <dbReference type="ChEBI" id="CHEBI:30616"/>
        <dbReference type="ChEBI" id="CHEBI:57287"/>
        <dbReference type="ChEBI" id="CHEBI:57328"/>
        <dbReference type="ChEBI" id="CHEBI:456216"/>
        <dbReference type="EC" id="2.7.1.24"/>
    </reaction>
</comment>
<comment type="caution">
    <text evidence="10">The sequence shown here is derived from an EMBL/GenBank/DDBJ whole genome shotgun (WGS) entry which is preliminary data.</text>
</comment>
<gene>
    <name evidence="7" type="primary">coaE</name>
    <name evidence="10" type="ORF">ATK86_1139</name>
</gene>
<dbReference type="Gene3D" id="3.40.50.300">
    <property type="entry name" value="P-loop containing nucleotide triphosphate hydrolases"/>
    <property type="match status" value="1"/>
</dbReference>
<dbReference type="GO" id="GO:0015937">
    <property type="term" value="P:coenzyme A biosynthetic process"/>
    <property type="evidence" value="ECO:0007669"/>
    <property type="project" value="UniProtKB-UniRule"/>
</dbReference>
<keyword evidence="11" id="KW-1185">Reference proteome</keyword>
<sequence length="400" mass="43006">MLRIGLTGGMGAGKSTVARTLVELGAVLIDSDAIAREVVAPGTPGLAALVEEFGERILSPDGSLDRPALAAVAFADDVSRGKLNAITHPLVGARTAELIADAPVDAVVVQDIPLLVENGLAPLMQLVVVVGAEEETRLRRLVEHRGVAEADARVRIAAQATDEQRRAVADVWLDNNGAPEVVEAQVRELWTRRLVPFERNQREGVRARADYVLVTDPEWDMQARRIIARLHLACGASAVRIDHVGSTAVHGLPAKDIIDIQVTVADMATAESLTDALTAAGFPLAPQVTHDNPKPSQGDPDGTDRTLWGKRLHGNADPGRPANIHLRVQNSLGQRFALDLRDWLRAHESARSEYLAVKRGAELAAADLTDEAAGDAYYVVKEPWFDAVYPVVTEWAAARA</sequence>
<dbReference type="PROSITE" id="PS51219">
    <property type="entry name" value="DPCK"/>
    <property type="match status" value="1"/>
</dbReference>
<dbReference type="InterPro" id="IPR027417">
    <property type="entry name" value="P-loop_NTPase"/>
</dbReference>
<organism evidence="10 11">
    <name type="scientific">Nocardia fluminea</name>
    <dbReference type="NCBI Taxonomy" id="134984"/>
    <lineage>
        <taxon>Bacteria</taxon>
        <taxon>Bacillati</taxon>
        <taxon>Actinomycetota</taxon>
        <taxon>Actinomycetes</taxon>
        <taxon>Mycobacteriales</taxon>
        <taxon>Nocardiaceae</taxon>
        <taxon>Nocardia</taxon>
    </lineage>
</organism>
<evidence type="ECO:0000256" key="1">
    <source>
        <dbReference type="ARBA" id="ARBA00008826"/>
    </source>
</evidence>
<proteinExistence type="inferred from homology"/>
<protein>
    <recommendedName>
        <fullName evidence="7 8">Dephospho-CoA kinase</fullName>
        <ecNumber evidence="7 8">2.7.1.24</ecNumber>
    </recommendedName>
    <alternativeName>
        <fullName evidence="7">Dephosphocoenzyme A kinase</fullName>
    </alternativeName>
</protein>
<dbReference type="EC" id="2.7.1.24" evidence="7 8"/>
<evidence type="ECO:0000256" key="9">
    <source>
        <dbReference type="SAM" id="MobiDB-lite"/>
    </source>
</evidence>